<organism evidence="2 3">
    <name type="scientific">Cryobacterium psychrophilum</name>
    <dbReference type="NCBI Taxonomy" id="41988"/>
    <lineage>
        <taxon>Bacteria</taxon>
        <taxon>Bacillati</taxon>
        <taxon>Actinomycetota</taxon>
        <taxon>Actinomycetes</taxon>
        <taxon>Micrococcales</taxon>
        <taxon>Microbacteriaceae</taxon>
        <taxon>Cryobacterium</taxon>
    </lineage>
</organism>
<keyword evidence="1" id="KW-0472">Membrane</keyword>
<keyword evidence="1" id="KW-1133">Transmembrane helix</keyword>
<dbReference type="Proteomes" id="UP000298218">
    <property type="component" value="Unassembled WGS sequence"/>
</dbReference>
<dbReference type="OrthoDB" id="9793799at2"/>
<name>A0A4Y8KTP4_9MICO</name>
<dbReference type="RefSeq" id="WP_134175535.1">
    <property type="nucleotide sequence ID" value="NZ_SOHQ01000028.1"/>
</dbReference>
<sequence>MGFDNRADVLQILIVGSAAYLTLLVVLRLSGKRTLGADGVLRREALKTNRPTESEIRHAARGSGSDLSAIAAVALETNGTLSVIASSTMHDGSALNDVQGGAQL</sequence>
<dbReference type="InterPro" id="IPR023090">
    <property type="entry name" value="UPF0702_alpha/beta_dom_sf"/>
</dbReference>
<keyword evidence="1" id="KW-0812">Transmembrane</keyword>
<comment type="caution">
    <text evidence="2">The sequence shown here is derived from an EMBL/GenBank/DDBJ whole genome shotgun (WGS) entry which is preliminary data.</text>
</comment>
<evidence type="ECO:0000313" key="2">
    <source>
        <dbReference type="EMBL" id="TFD78680.1"/>
    </source>
</evidence>
<gene>
    <name evidence="2" type="ORF">E3T53_10500</name>
</gene>
<reference evidence="2 3" key="1">
    <citation type="submission" date="2019-03" db="EMBL/GenBank/DDBJ databases">
        <title>Genomics of glacier-inhabiting Cryobacterium strains.</title>
        <authorList>
            <person name="Liu Q."/>
            <person name="Xin Y.-H."/>
        </authorList>
    </citation>
    <scope>NUCLEOTIDE SEQUENCE [LARGE SCALE GENOMIC DNA]</scope>
    <source>
        <strain evidence="2 3">CGMCC 1.4292</strain>
    </source>
</reference>
<dbReference type="AlphaFoldDB" id="A0A4Y8KTP4"/>
<evidence type="ECO:0000313" key="3">
    <source>
        <dbReference type="Proteomes" id="UP000298218"/>
    </source>
</evidence>
<feature type="transmembrane region" description="Helical" evidence="1">
    <location>
        <begin position="12"/>
        <end position="29"/>
    </location>
</feature>
<proteinExistence type="predicted"/>
<protein>
    <submittedName>
        <fullName evidence="2">Uncharacterized protein</fullName>
    </submittedName>
</protein>
<keyword evidence="3" id="KW-1185">Reference proteome</keyword>
<dbReference type="EMBL" id="SOHQ01000028">
    <property type="protein sequence ID" value="TFD78680.1"/>
    <property type="molecule type" value="Genomic_DNA"/>
</dbReference>
<evidence type="ECO:0000256" key="1">
    <source>
        <dbReference type="SAM" id="Phobius"/>
    </source>
</evidence>
<dbReference type="Gene3D" id="3.30.240.20">
    <property type="entry name" value="bsu07140 like domains"/>
    <property type="match status" value="1"/>
</dbReference>
<accession>A0A4Y8KTP4</accession>